<sequence length="77" mass="8219">MRFGDVEAANPFLSKGKAEKGKAEEGAIVSSKSKGNANASIGHSNDGMENPKTPAKNEEEKHLKIHPLQFIDAMIGN</sequence>
<feature type="compositionally biased region" description="Basic and acidic residues" evidence="1">
    <location>
        <begin position="16"/>
        <end position="25"/>
    </location>
</feature>
<accession>A0ABD2M2U3</accession>
<feature type="region of interest" description="Disordered" evidence="1">
    <location>
        <begin position="1"/>
        <end position="62"/>
    </location>
</feature>
<comment type="caution">
    <text evidence="2">The sequence shown here is derived from an EMBL/GenBank/DDBJ whole genome shotgun (WGS) entry which is preliminary data.</text>
</comment>
<dbReference type="Proteomes" id="UP001620626">
    <property type="component" value="Unassembled WGS sequence"/>
</dbReference>
<organism evidence="2 3">
    <name type="scientific">Heterodera trifolii</name>
    <dbReference type="NCBI Taxonomy" id="157864"/>
    <lineage>
        <taxon>Eukaryota</taxon>
        <taxon>Metazoa</taxon>
        <taxon>Ecdysozoa</taxon>
        <taxon>Nematoda</taxon>
        <taxon>Chromadorea</taxon>
        <taxon>Rhabditida</taxon>
        <taxon>Tylenchina</taxon>
        <taxon>Tylenchomorpha</taxon>
        <taxon>Tylenchoidea</taxon>
        <taxon>Heteroderidae</taxon>
        <taxon>Heteroderinae</taxon>
        <taxon>Heterodera</taxon>
    </lineage>
</organism>
<feature type="compositionally biased region" description="Polar residues" evidence="1">
    <location>
        <begin position="30"/>
        <end position="43"/>
    </location>
</feature>
<keyword evidence="3" id="KW-1185">Reference proteome</keyword>
<reference evidence="2 3" key="1">
    <citation type="submission" date="2024-10" db="EMBL/GenBank/DDBJ databases">
        <authorList>
            <person name="Kim D."/>
        </authorList>
    </citation>
    <scope>NUCLEOTIDE SEQUENCE [LARGE SCALE GENOMIC DNA]</scope>
    <source>
        <strain evidence="2">BH-2024</strain>
    </source>
</reference>
<evidence type="ECO:0000313" key="3">
    <source>
        <dbReference type="Proteomes" id="UP001620626"/>
    </source>
</evidence>
<protein>
    <submittedName>
        <fullName evidence="2">Uncharacterized protein</fullName>
    </submittedName>
</protein>
<evidence type="ECO:0000256" key="1">
    <source>
        <dbReference type="SAM" id="MobiDB-lite"/>
    </source>
</evidence>
<dbReference type="AlphaFoldDB" id="A0ABD2M2U3"/>
<gene>
    <name evidence="2" type="ORF">niasHT_008762</name>
</gene>
<name>A0ABD2M2U3_9BILA</name>
<proteinExistence type="predicted"/>
<evidence type="ECO:0000313" key="2">
    <source>
        <dbReference type="EMBL" id="KAL3121633.1"/>
    </source>
</evidence>
<dbReference type="EMBL" id="JBICBT010000181">
    <property type="protein sequence ID" value="KAL3121633.1"/>
    <property type="molecule type" value="Genomic_DNA"/>
</dbReference>